<sequence>MDLSRLSFWGGGAVGMVVPVLYQPVAALKEQIDANSFSVVDAVRDSAFYLDAGRLVLLKTVTQAIPTFVMSCFLVPSSVFHELEAPNTIEVDATFHRLITGAGEWNEELIRGIFWPEDVDKILAIPFVRRHGPDVLRWHYEKHGRFTVRSAFSLAYARSRSSSSSVASQANWEFIWKARVPPKIRLFMCGVCRNALPTSPKSGKAGNGVSKDLPMVWN</sequence>
<dbReference type="AlphaFoldDB" id="A0AAW2JTP2"/>
<reference evidence="1" key="1">
    <citation type="submission" date="2020-06" db="EMBL/GenBank/DDBJ databases">
        <authorList>
            <person name="Li T."/>
            <person name="Hu X."/>
            <person name="Zhang T."/>
            <person name="Song X."/>
            <person name="Zhang H."/>
            <person name="Dai N."/>
            <person name="Sheng W."/>
            <person name="Hou X."/>
            <person name="Wei L."/>
        </authorList>
    </citation>
    <scope>NUCLEOTIDE SEQUENCE</scope>
    <source>
        <strain evidence="1">G02</strain>
        <tissue evidence="1">Leaf</tissue>
    </source>
</reference>
<reference evidence="1" key="2">
    <citation type="journal article" date="2024" name="Plant">
        <title>Genomic evolution and insights into agronomic trait innovations of Sesamum species.</title>
        <authorList>
            <person name="Miao H."/>
            <person name="Wang L."/>
            <person name="Qu L."/>
            <person name="Liu H."/>
            <person name="Sun Y."/>
            <person name="Le M."/>
            <person name="Wang Q."/>
            <person name="Wei S."/>
            <person name="Zheng Y."/>
            <person name="Lin W."/>
            <person name="Duan Y."/>
            <person name="Cao H."/>
            <person name="Xiong S."/>
            <person name="Wang X."/>
            <person name="Wei L."/>
            <person name="Li C."/>
            <person name="Ma Q."/>
            <person name="Ju M."/>
            <person name="Zhao R."/>
            <person name="Li G."/>
            <person name="Mu C."/>
            <person name="Tian Q."/>
            <person name="Mei H."/>
            <person name="Zhang T."/>
            <person name="Gao T."/>
            <person name="Zhang H."/>
        </authorList>
    </citation>
    <scope>NUCLEOTIDE SEQUENCE</scope>
    <source>
        <strain evidence="1">G02</strain>
    </source>
</reference>
<dbReference type="EMBL" id="JACGWJ010000032">
    <property type="protein sequence ID" value="KAL0297534.1"/>
    <property type="molecule type" value="Genomic_DNA"/>
</dbReference>
<comment type="caution">
    <text evidence="1">The sequence shown here is derived from an EMBL/GenBank/DDBJ whole genome shotgun (WGS) entry which is preliminary data.</text>
</comment>
<organism evidence="1">
    <name type="scientific">Sesamum radiatum</name>
    <name type="common">Black benniseed</name>
    <dbReference type="NCBI Taxonomy" id="300843"/>
    <lineage>
        <taxon>Eukaryota</taxon>
        <taxon>Viridiplantae</taxon>
        <taxon>Streptophyta</taxon>
        <taxon>Embryophyta</taxon>
        <taxon>Tracheophyta</taxon>
        <taxon>Spermatophyta</taxon>
        <taxon>Magnoliopsida</taxon>
        <taxon>eudicotyledons</taxon>
        <taxon>Gunneridae</taxon>
        <taxon>Pentapetalae</taxon>
        <taxon>asterids</taxon>
        <taxon>lamiids</taxon>
        <taxon>Lamiales</taxon>
        <taxon>Pedaliaceae</taxon>
        <taxon>Sesamum</taxon>
    </lineage>
</organism>
<name>A0AAW2JTP2_SESRA</name>
<proteinExistence type="predicted"/>
<protein>
    <submittedName>
        <fullName evidence="1">Uncharacterized protein</fullName>
    </submittedName>
</protein>
<evidence type="ECO:0000313" key="1">
    <source>
        <dbReference type="EMBL" id="KAL0297534.1"/>
    </source>
</evidence>
<gene>
    <name evidence="1" type="ORF">Sradi_6805500</name>
</gene>
<accession>A0AAW2JTP2</accession>